<dbReference type="EMBL" id="BLPF01000003">
    <property type="protein sequence ID" value="GFJ83552.1"/>
    <property type="molecule type" value="Genomic_DNA"/>
</dbReference>
<evidence type="ECO:0000313" key="3">
    <source>
        <dbReference type="EMBL" id="GFJ83552.1"/>
    </source>
</evidence>
<evidence type="ECO:0000256" key="2">
    <source>
        <dbReference type="SAM" id="Phobius"/>
    </source>
</evidence>
<feature type="region of interest" description="Disordered" evidence="1">
    <location>
        <begin position="156"/>
        <end position="196"/>
    </location>
</feature>
<dbReference type="AlphaFoldDB" id="A0A6V8KE92"/>
<dbReference type="RefSeq" id="WP_173066197.1">
    <property type="nucleotide sequence ID" value="NZ_BLPF01000003.1"/>
</dbReference>
<keyword evidence="4" id="KW-1185">Reference proteome</keyword>
<accession>A0A6V8KE92</accession>
<name>A0A6V8KE92_9ACTN</name>
<proteinExistence type="predicted"/>
<sequence length="196" mass="20118">MTGLQSRLDLERHAAVRRLLTDHATPPPPAVRARHRRRAGLAVASVAAVAATTTVLLIADPSAPPSYAGWTAEPGAVPPVGASSDDIATWASKCSDLDVGAVGVQGVPARPAAAARRQVLVDRRGDLTYCVDVSVGNGTPADPLIALSGLRTEEHGGLNSMSATVSDKPFTPPPAGDVLVLGGNLSAPPPRRPRRA</sequence>
<evidence type="ECO:0000256" key="1">
    <source>
        <dbReference type="SAM" id="MobiDB-lite"/>
    </source>
</evidence>
<comment type="caution">
    <text evidence="3">The sequence shown here is derived from an EMBL/GenBank/DDBJ whole genome shotgun (WGS) entry which is preliminary data.</text>
</comment>
<feature type="transmembrane region" description="Helical" evidence="2">
    <location>
        <begin position="39"/>
        <end position="59"/>
    </location>
</feature>
<dbReference type="Proteomes" id="UP000482800">
    <property type="component" value="Unassembled WGS sequence"/>
</dbReference>
<gene>
    <name evidence="3" type="ORF">Phou_077320</name>
</gene>
<protein>
    <submittedName>
        <fullName evidence="3">Uncharacterized protein</fullName>
    </submittedName>
</protein>
<evidence type="ECO:0000313" key="4">
    <source>
        <dbReference type="Proteomes" id="UP000482800"/>
    </source>
</evidence>
<organism evidence="3 4">
    <name type="scientific">Phytohabitans houttuyneae</name>
    <dbReference type="NCBI Taxonomy" id="1076126"/>
    <lineage>
        <taxon>Bacteria</taxon>
        <taxon>Bacillati</taxon>
        <taxon>Actinomycetota</taxon>
        <taxon>Actinomycetes</taxon>
        <taxon>Micromonosporales</taxon>
        <taxon>Micromonosporaceae</taxon>
    </lineage>
</organism>
<keyword evidence="2" id="KW-0812">Transmembrane</keyword>
<keyword evidence="2" id="KW-1133">Transmembrane helix</keyword>
<keyword evidence="2" id="KW-0472">Membrane</keyword>
<reference evidence="3 4" key="2">
    <citation type="submission" date="2020-03" db="EMBL/GenBank/DDBJ databases">
        <authorList>
            <person name="Ichikawa N."/>
            <person name="Kimura A."/>
            <person name="Kitahashi Y."/>
            <person name="Uohara A."/>
        </authorList>
    </citation>
    <scope>NUCLEOTIDE SEQUENCE [LARGE SCALE GENOMIC DNA]</scope>
    <source>
        <strain evidence="3 4">NBRC 108639</strain>
    </source>
</reference>
<reference evidence="3 4" key="1">
    <citation type="submission" date="2020-03" db="EMBL/GenBank/DDBJ databases">
        <title>Whole genome shotgun sequence of Phytohabitans houttuyneae NBRC 108639.</title>
        <authorList>
            <person name="Komaki H."/>
            <person name="Tamura T."/>
        </authorList>
    </citation>
    <scope>NUCLEOTIDE SEQUENCE [LARGE SCALE GENOMIC DNA]</scope>
    <source>
        <strain evidence="3 4">NBRC 108639</strain>
    </source>
</reference>